<accession>A0A8J7R7N1</accession>
<dbReference type="Proteomes" id="UP000666240">
    <property type="component" value="Unassembled WGS sequence"/>
</dbReference>
<dbReference type="EMBL" id="JAGIYY010000004">
    <property type="protein sequence ID" value="MBP0439647.1"/>
    <property type="molecule type" value="Genomic_DNA"/>
</dbReference>
<dbReference type="AlphaFoldDB" id="A0A8J7R7N1"/>
<dbReference type="InterPro" id="IPR002654">
    <property type="entry name" value="Glyco_trans_25"/>
</dbReference>
<proteinExistence type="predicted"/>
<dbReference type="CDD" id="cd06532">
    <property type="entry name" value="Glyco_transf_25"/>
    <property type="match status" value="1"/>
</dbReference>
<gene>
    <name evidence="2" type="ORF">J5Y06_13380</name>
</gene>
<evidence type="ECO:0000259" key="1">
    <source>
        <dbReference type="Pfam" id="PF01755"/>
    </source>
</evidence>
<comment type="caution">
    <text evidence="2">The sequence shown here is derived from an EMBL/GenBank/DDBJ whole genome shotgun (WGS) entry which is preliminary data.</text>
</comment>
<evidence type="ECO:0000313" key="2">
    <source>
        <dbReference type="EMBL" id="MBP0439647.1"/>
    </source>
</evidence>
<feature type="domain" description="Glycosyl transferase family 25" evidence="1">
    <location>
        <begin position="2"/>
        <end position="168"/>
    </location>
</feature>
<sequence>MEVFFINLDRSPERRAFMMDQLEALGVSFERIAAVDGKTADLTRHAGSPLTQTEIACFLSHRDCWKRIVDLDLDYGLILEDDVRLSPRFAAVASDTAWLNPLNGLAKLDTSGRKVLLERQSKEGPAGLRFHRLRSEHTGCAGYIISRGKAREFLGRSSARLTEPVDLFVFGEQAVAEERVVAWQAVPAVVAQEKRFASVAGKPMDSVIGSRRGKRGSLATLAKREICRALRKMNRAVQRLPSRLASRRILIRVPFG</sequence>
<evidence type="ECO:0000313" key="3">
    <source>
        <dbReference type="Proteomes" id="UP000666240"/>
    </source>
</evidence>
<protein>
    <submittedName>
        <fullName evidence="2">Glycosyltransferase family 25 protein</fullName>
    </submittedName>
</protein>
<dbReference type="Pfam" id="PF01755">
    <property type="entry name" value="Glyco_transf_25"/>
    <property type="match status" value="1"/>
</dbReference>
<keyword evidence="3" id="KW-1185">Reference proteome</keyword>
<reference evidence="2" key="1">
    <citation type="submission" date="2021-03" db="EMBL/GenBank/DDBJ databases">
        <title>Genome sequencing and assembly of Tianweitania sediminis.</title>
        <authorList>
            <person name="Chhetri G."/>
        </authorList>
    </citation>
    <scope>NUCLEOTIDE SEQUENCE</scope>
    <source>
        <strain evidence="2">Z8</strain>
    </source>
</reference>
<dbReference type="RefSeq" id="WP_209335684.1">
    <property type="nucleotide sequence ID" value="NZ_JAGIYY010000004.1"/>
</dbReference>
<organism evidence="2 3">
    <name type="scientific">Tianweitania sediminis</name>
    <dbReference type="NCBI Taxonomy" id="1502156"/>
    <lineage>
        <taxon>Bacteria</taxon>
        <taxon>Pseudomonadati</taxon>
        <taxon>Pseudomonadota</taxon>
        <taxon>Alphaproteobacteria</taxon>
        <taxon>Hyphomicrobiales</taxon>
        <taxon>Phyllobacteriaceae</taxon>
        <taxon>Tianweitania</taxon>
    </lineage>
</organism>
<name>A0A8J7R7N1_9HYPH</name>